<dbReference type="InterPro" id="IPR007298">
    <property type="entry name" value="Cu-R_lipoprotein_NlpE"/>
</dbReference>
<feature type="domain" description="DUF306" evidence="2">
    <location>
        <begin position="151"/>
        <end position="258"/>
    </location>
</feature>
<proteinExistence type="predicted"/>
<protein>
    <submittedName>
        <fullName evidence="3">META domain-containing protein</fullName>
    </submittedName>
</protein>
<dbReference type="AlphaFoldDB" id="A0AAU7KFF0"/>
<dbReference type="PANTHER" id="PTHR35535">
    <property type="entry name" value="HEAT SHOCK PROTEIN HSLJ"/>
    <property type="match status" value="1"/>
</dbReference>
<evidence type="ECO:0000256" key="1">
    <source>
        <dbReference type="SAM" id="SignalP"/>
    </source>
</evidence>
<dbReference type="Pfam" id="PF04170">
    <property type="entry name" value="NlpE"/>
    <property type="match status" value="1"/>
</dbReference>
<dbReference type="InterPro" id="IPR005184">
    <property type="entry name" value="DUF306_Meta_HslJ"/>
</dbReference>
<keyword evidence="1" id="KW-0732">Signal</keyword>
<reference evidence="3" key="1">
    <citation type="submission" date="2022-06" db="EMBL/GenBank/DDBJ databases">
        <title>A novel DMS-producing enzyme.</title>
        <authorList>
            <person name="Zhang Y."/>
        </authorList>
    </citation>
    <scope>NUCLEOTIDE SEQUENCE</scope>
    <source>
        <strain evidence="3">RT37</strain>
    </source>
</reference>
<dbReference type="InterPro" id="IPR053147">
    <property type="entry name" value="Hsp_HslJ-like"/>
</dbReference>
<evidence type="ECO:0000259" key="2">
    <source>
        <dbReference type="Pfam" id="PF03724"/>
    </source>
</evidence>
<accession>A0AAU7KFF0</accession>
<dbReference type="EMBL" id="CP098827">
    <property type="protein sequence ID" value="XBO70309.1"/>
    <property type="molecule type" value="Genomic_DNA"/>
</dbReference>
<feature type="signal peptide" evidence="1">
    <location>
        <begin position="1"/>
        <end position="31"/>
    </location>
</feature>
<dbReference type="RefSeq" id="WP_348827033.1">
    <property type="nucleotide sequence ID" value="NZ_CP098827.1"/>
</dbReference>
<dbReference type="PROSITE" id="PS51257">
    <property type="entry name" value="PROKAR_LIPOPROTEIN"/>
    <property type="match status" value="1"/>
</dbReference>
<dbReference type="Gene3D" id="2.40.128.270">
    <property type="match status" value="1"/>
</dbReference>
<feature type="chain" id="PRO_5043952603" evidence="1">
    <location>
        <begin position="32"/>
        <end position="263"/>
    </location>
</feature>
<organism evidence="3">
    <name type="scientific">Halomonas sp. RT37</name>
    <dbReference type="NCBI Taxonomy" id="2950872"/>
    <lineage>
        <taxon>Bacteria</taxon>
        <taxon>Pseudomonadati</taxon>
        <taxon>Pseudomonadota</taxon>
        <taxon>Gammaproteobacteria</taxon>
        <taxon>Oceanospirillales</taxon>
        <taxon>Halomonadaceae</taxon>
        <taxon>Halomonas</taxon>
    </lineage>
</organism>
<dbReference type="Pfam" id="PF03724">
    <property type="entry name" value="META"/>
    <property type="match status" value="1"/>
</dbReference>
<sequence length="263" mass="28398">MKPTPGTLRQSRLWGTAWLLLLMAGCTGASSSGTGSSESFQAEASSLAPLPASFRGELSCDDCKAVRLDLALDDGGRYLLKETHLGPGEQPRRRHRGQWQLTDGELSLGEPAPEAAQRWQVVQGGDLVSQASRTPDGEAARLARLPEPLHEPLEERYWKLVQVDGEVAVDGSAHIVLHTQEGRLAGSGGCNRLMGSYQREGDALSLAPLATTRKACQGPVMAQERALVEALGATRAFRLLADELELLDENDKVLARFEVVHLT</sequence>
<dbReference type="PANTHER" id="PTHR35535:SF1">
    <property type="entry name" value="HEAT SHOCK PROTEIN HSLJ"/>
    <property type="match status" value="1"/>
</dbReference>
<dbReference type="Gene3D" id="2.40.128.640">
    <property type="match status" value="1"/>
</dbReference>
<evidence type="ECO:0000313" key="3">
    <source>
        <dbReference type="EMBL" id="XBO70309.1"/>
    </source>
</evidence>
<gene>
    <name evidence="3" type="ORF">NFG58_17060</name>
</gene>
<dbReference type="InterPro" id="IPR038670">
    <property type="entry name" value="HslJ-like_sf"/>
</dbReference>
<name>A0AAU7KFF0_9GAMM</name>